<evidence type="ECO:0000313" key="1">
    <source>
        <dbReference type="EMBL" id="ASY66691.1"/>
    </source>
</evidence>
<geneLocation type="plasmid" evidence="2">
    <name>psj05684b</name>
</geneLocation>
<sequence length="59" mass="6625">MSNVMVFPLITPEDRAYAAELQTARDRMLLITAELDKIRVVLAERGDEMSEAEAKRAGM</sequence>
<keyword evidence="1" id="KW-0614">Plasmid</keyword>
<dbReference type="OrthoDB" id="9949377at2"/>
<gene>
    <name evidence="1" type="ORF">SJ05684_b57090</name>
</gene>
<proteinExistence type="predicted"/>
<dbReference type="AlphaFoldDB" id="A0A249PLA3"/>
<dbReference type="KEGG" id="esj:SJ05684_b57090"/>
<dbReference type="STRING" id="716928.GCA_000261485_03737"/>
<reference evidence="1 2" key="1">
    <citation type="submission" date="2017-08" db="EMBL/GenBank/DDBJ databases">
        <title>Multipartite genome sequences of Sinorhizobium species nodulating soybeans.</title>
        <authorList>
            <person name="Tian C.F."/>
        </authorList>
    </citation>
    <scope>NUCLEOTIDE SEQUENCE [LARGE SCALE GENOMIC DNA]</scope>
    <source>
        <strain evidence="1 2">CCBAU 05684</strain>
        <plasmid evidence="2">psj05684b</plasmid>
    </source>
</reference>
<organism evidence="1 2">
    <name type="scientific">Sinorhizobium sojae CCBAU 05684</name>
    <dbReference type="NCBI Taxonomy" id="716928"/>
    <lineage>
        <taxon>Bacteria</taxon>
        <taxon>Pseudomonadati</taxon>
        <taxon>Pseudomonadota</taxon>
        <taxon>Alphaproteobacteria</taxon>
        <taxon>Hyphomicrobiales</taxon>
        <taxon>Rhizobiaceae</taxon>
        <taxon>Sinorhizobium/Ensifer group</taxon>
        <taxon>Sinorhizobium</taxon>
    </lineage>
</organism>
<dbReference type="EMBL" id="CP023068">
    <property type="protein sequence ID" value="ASY66691.1"/>
    <property type="molecule type" value="Genomic_DNA"/>
</dbReference>
<accession>A0A249PLA3</accession>
<dbReference type="Proteomes" id="UP000217211">
    <property type="component" value="Plasmid pSJ05684b"/>
</dbReference>
<protein>
    <submittedName>
        <fullName evidence="1">Uncharacterized protein</fullName>
    </submittedName>
</protein>
<name>A0A249PLA3_9HYPH</name>
<keyword evidence="2" id="KW-1185">Reference proteome</keyword>
<evidence type="ECO:0000313" key="2">
    <source>
        <dbReference type="Proteomes" id="UP000217211"/>
    </source>
</evidence>